<dbReference type="InterPro" id="IPR005176">
    <property type="entry name" value="PONY_dom"/>
</dbReference>
<comment type="caution">
    <text evidence="3">The sequence shown here is derived from an EMBL/GenBank/DDBJ whole genome shotgun (WGS) entry which is preliminary data.</text>
</comment>
<dbReference type="AlphaFoldDB" id="A0A2V0P681"/>
<dbReference type="STRING" id="307507.A0A2V0P681"/>
<proteinExistence type="predicted"/>
<evidence type="ECO:0000313" key="4">
    <source>
        <dbReference type="Proteomes" id="UP000247498"/>
    </source>
</evidence>
<sequence>MAAEQLAYLHQAYEAFLAAAVREPCLDSSRDGMAALSVQLQEQGLHGSNALQVLSSFRREIGWEAMQPEAFLCFYRFVFLICRDCGKRNMTYDTAASAWQLVLQGRFRLLERWPAEQEHLSPWSLAVAAGRMVAVTPRSGSKRRPPDLEEVVDQLQHMSPVSSGSGAPGGGAAAGAPGAAAAPGGGGGGGGRAAGGGGGLAAACGSPAGGGDLHRVLFAAKRMRLGPHGGPSNGRPPAAPHSPSSSGCHSPMSVGSPGPRAGTPVSGHPGGGGGGGASGSGAPSPMGGGGAFAPAAAPRGGHCPPAMPPLLLPPPSVGMGFHVHEPDFAARSQSVNALLSQAVTDALGLS</sequence>
<feature type="region of interest" description="Disordered" evidence="1">
    <location>
        <begin position="159"/>
        <end position="196"/>
    </location>
</feature>
<dbReference type="OrthoDB" id="286637at2759"/>
<feature type="compositionally biased region" description="Gly residues" evidence="1">
    <location>
        <begin position="268"/>
        <end position="279"/>
    </location>
</feature>
<dbReference type="InParanoid" id="A0A2V0P681"/>
<dbReference type="Gene3D" id="1.10.238.200">
    <property type="entry name" value="Cullin, PONY binding domain"/>
    <property type="match status" value="1"/>
</dbReference>
<dbReference type="EMBL" id="BDRX01000034">
    <property type="protein sequence ID" value="GBF92687.1"/>
    <property type="molecule type" value="Genomic_DNA"/>
</dbReference>
<dbReference type="Proteomes" id="UP000247498">
    <property type="component" value="Unassembled WGS sequence"/>
</dbReference>
<organism evidence="3 4">
    <name type="scientific">Raphidocelis subcapitata</name>
    <dbReference type="NCBI Taxonomy" id="307507"/>
    <lineage>
        <taxon>Eukaryota</taxon>
        <taxon>Viridiplantae</taxon>
        <taxon>Chlorophyta</taxon>
        <taxon>core chlorophytes</taxon>
        <taxon>Chlorophyceae</taxon>
        <taxon>CS clade</taxon>
        <taxon>Sphaeropleales</taxon>
        <taxon>Selenastraceae</taxon>
        <taxon>Raphidocelis</taxon>
    </lineage>
</organism>
<evidence type="ECO:0000256" key="1">
    <source>
        <dbReference type="SAM" id="MobiDB-lite"/>
    </source>
</evidence>
<feature type="domain" description="DCUN1" evidence="2">
    <location>
        <begin position="66"/>
        <end position="113"/>
    </location>
</feature>
<evidence type="ECO:0000313" key="3">
    <source>
        <dbReference type="EMBL" id="GBF92687.1"/>
    </source>
</evidence>
<evidence type="ECO:0000259" key="2">
    <source>
        <dbReference type="Pfam" id="PF03556"/>
    </source>
</evidence>
<dbReference type="Pfam" id="PF03556">
    <property type="entry name" value="Cullin_binding"/>
    <property type="match status" value="1"/>
</dbReference>
<keyword evidence="4" id="KW-1185">Reference proteome</keyword>
<accession>A0A2V0P681</accession>
<reference evidence="3 4" key="1">
    <citation type="journal article" date="2018" name="Sci. Rep.">
        <title>Raphidocelis subcapitata (=Pseudokirchneriella subcapitata) provides an insight into genome evolution and environmental adaptations in the Sphaeropleales.</title>
        <authorList>
            <person name="Suzuki S."/>
            <person name="Yamaguchi H."/>
            <person name="Nakajima N."/>
            <person name="Kawachi M."/>
        </authorList>
    </citation>
    <scope>NUCLEOTIDE SEQUENCE [LARGE SCALE GENOMIC DNA]</scope>
    <source>
        <strain evidence="3 4">NIES-35</strain>
    </source>
</reference>
<protein>
    <recommendedName>
        <fullName evidence="2">DCUN1 domain-containing protein</fullName>
    </recommendedName>
</protein>
<dbReference type="InterPro" id="IPR042460">
    <property type="entry name" value="DCN1-like_PONY"/>
</dbReference>
<gene>
    <name evidence="3" type="ORF">Rsub_05056</name>
</gene>
<name>A0A2V0P681_9CHLO</name>
<feature type="compositionally biased region" description="Low complexity" evidence="1">
    <location>
        <begin position="241"/>
        <end position="267"/>
    </location>
</feature>
<feature type="compositionally biased region" description="Gly residues" evidence="1">
    <location>
        <begin position="183"/>
        <end position="196"/>
    </location>
</feature>
<feature type="region of interest" description="Disordered" evidence="1">
    <location>
        <begin position="224"/>
        <end position="297"/>
    </location>
</feature>